<feature type="domain" description="LNR" evidence="13">
    <location>
        <begin position="30"/>
        <end position="61"/>
    </location>
</feature>
<feature type="transmembrane region" description="Helical" evidence="11">
    <location>
        <begin position="1432"/>
        <end position="1454"/>
    </location>
</feature>
<dbReference type="OrthoDB" id="294016at2759"/>
<feature type="transmembrane region" description="Helical" evidence="11">
    <location>
        <begin position="1382"/>
        <end position="1403"/>
    </location>
</feature>
<proteinExistence type="predicted"/>
<accession>D7FTI5</accession>
<dbReference type="InterPro" id="IPR003368">
    <property type="entry name" value="POMP_repeat"/>
</dbReference>
<keyword evidence="4" id="KW-0964">Secreted</keyword>
<evidence type="ECO:0000256" key="8">
    <source>
        <dbReference type="ARBA" id="ARBA00023157"/>
    </source>
</evidence>
<evidence type="ECO:0000256" key="12">
    <source>
        <dbReference type="SAM" id="SignalP"/>
    </source>
</evidence>
<reference evidence="14 15" key="1">
    <citation type="journal article" date="2010" name="Nature">
        <title>The Ectocarpus genome and the independent evolution of multicellularity in brown algae.</title>
        <authorList>
            <person name="Cock J.M."/>
            <person name="Sterck L."/>
            <person name="Rouze P."/>
            <person name="Scornet D."/>
            <person name="Allen A.E."/>
            <person name="Amoutzias G."/>
            <person name="Anthouard V."/>
            <person name="Artiguenave F."/>
            <person name="Aury J.M."/>
            <person name="Badger J.H."/>
            <person name="Beszteri B."/>
            <person name="Billiau K."/>
            <person name="Bonnet E."/>
            <person name="Bothwell J.H."/>
            <person name="Bowler C."/>
            <person name="Boyen C."/>
            <person name="Brownlee C."/>
            <person name="Carrano C.J."/>
            <person name="Charrier B."/>
            <person name="Cho G.Y."/>
            <person name="Coelho S.M."/>
            <person name="Collen J."/>
            <person name="Corre E."/>
            <person name="Da Silva C."/>
            <person name="Delage L."/>
            <person name="Delaroque N."/>
            <person name="Dittami S.M."/>
            <person name="Doulbeau S."/>
            <person name="Elias M."/>
            <person name="Farnham G."/>
            <person name="Gachon C.M."/>
            <person name="Gschloessl B."/>
            <person name="Heesch S."/>
            <person name="Jabbari K."/>
            <person name="Jubin C."/>
            <person name="Kawai H."/>
            <person name="Kimura K."/>
            <person name="Kloareg B."/>
            <person name="Kupper F.C."/>
            <person name="Lang D."/>
            <person name="Le Bail A."/>
            <person name="Leblanc C."/>
            <person name="Lerouge P."/>
            <person name="Lohr M."/>
            <person name="Lopez P.J."/>
            <person name="Martens C."/>
            <person name="Maumus F."/>
            <person name="Michel G."/>
            <person name="Miranda-Saavedra D."/>
            <person name="Morales J."/>
            <person name="Moreau H."/>
            <person name="Motomura T."/>
            <person name="Nagasato C."/>
            <person name="Napoli C.A."/>
            <person name="Nelson D.R."/>
            <person name="Nyvall-Collen P."/>
            <person name="Peters A.F."/>
            <person name="Pommier C."/>
            <person name="Potin P."/>
            <person name="Poulain J."/>
            <person name="Quesneville H."/>
            <person name="Read B."/>
            <person name="Rensing S.A."/>
            <person name="Ritter A."/>
            <person name="Rousvoal S."/>
            <person name="Samanta M."/>
            <person name="Samson G."/>
            <person name="Schroeder D.C."/>
            <person name="Segurens B."/>
            <person name="Strittmatter M."/>
            <person name="Tonon T."/>
            <person name="Tregear J.W."/>
            <person name="Valentin K."/>
            <person name="von Dassow P."/>
            <person name="Yamagishi T."/>
            <person name="Van de Peer Y."/>
            <person name="Wincker P."/>
        </authorList>
    </citation>
    <scope>NUCLEOTIDE SEQUENCE [LARGE SCALE GENOMIC DNA]</scope>
    <source>
        <strain evidence="15">Ec32 / CCAP1310/4</strain>
    </source>
</reference>
<dbReference type="GO" id="GO:0005576">
    <property type="term" value="C:extracellular region"/>
    <property type="evidence" value="ECO:0007669"/>
    <property type="project" value="UniProtKB-SubCell"/>
</dbReference>
<dbReference type="PANTHER" id="PTHR11319:SF35">
    <property type="entry name" value="OUTER MEMBRANE PROTEIN PMPC-RELATED"/>
    <property type="match status" value="1"/>
</dbReference>
<dbReference type="Pfam" id="PF00066">
    <property type="entry name" value="Notch"/>
    <property type="match status" value="1"/>
</dbReference>
<keyword evidence="7 11" id="KW-0472">Membrane</keyword>
<gene>
    <name evidence="14" type="ORF">Esi_0025_0141</name>
</gene>
<keyword evidence="6" id="KW-0677">Repeat</keyword>
<name>D7FTI5_ECTSI</name>
<sequence>MVRQRGSTSFAVYILLLCPLLHGGAAQYDTCTNGAIADIGNGRCDAELNVPSCGYDGGDCCSCTCVDGPLYWCSEGTFDCLYPDCGDNPASDLEFFETQDNTTKCNMFQNYPECNTLWSDCCEMDCGGDYYCDTYRFDCSDSTCLSQTVVAENPDCAGDWLTIGDEFCDSENNNPECAYDGGDCCADTCPLSIDSACGFDGFADYSGFDCLDPAFFDPTVVAEFPECTGSWSMIGDGQCQEENNNPACGYDGGDCCICSCSGTLCGGLADCLDPSAGDEFYECSPPSPEALPCSAEVQQTWVVDEQEEAHALAAAVNCSGGSFEVEWSGTVVMEMPIVVGAGTVLTITGAGSSTVGDDDSGAVIHGNEGTRLFTVVDAALYLSNITIAFGSSTVGGAIAAAGSTLTLVETMFIANTATDHGGAIYLSEGSSMSCTGGTFAYNFAGASGGGVFVTGNCVVSCGGLWFSNEAGHSAGAMMVNDGSSLSWAEEVDLASNTAGYWGGAVYALGDSSVSWNASTLFYNNSANYFGGAVAAGNSSSVSWTGETTFDSNSAGQGGALLVYDGSSASWSDTAALFQNNTASSGGAAFVDESSAVSCSGEADSWFHGNTAYYGGALIVRSGSSVSFAGNFSTLDNGAYYGAAVFSSDSSVSWTEAAWFRENWAYHGGALYAVESSVSWTASSIEGNWAITGGAVYAVESDVSWSGPTLFYNNSVIGRIGRGGGLLAIGSNVSWSGATDFIYNNCQGDTTDALAGCAIAATDGASVSWSGGATHFTMNFGVSLVSLGGAMEVDGSEVSWSGDTEFDTNFVGFGGGAISATEGARVSWGEGTTTFLGNFASYRAGAFDCIDSYISWSGTTEFIGNSALFLVNSTLGGEGGAASVLSCNVSWTGETIFTSNVAQSEGGGITASSGNDGILSNITMNATTIFFNNTAATNGGAIVLFEDAALNTSFNVDISFVGNSAGVAGGAIFLSGVDTGPIFTEVNFTSNVAEIGGAVSLFGCGIEPSGGDNPTTFDRCRFVDNQGASTGGAIESAAGKDAFNGSIFEGNSAGTGGALRLAGAAYFFNCSFVGNTADEGEGAAVSNIGYISAVESNFFSGNRFDCRSSMYLDFIQQSDDPFEVMCSGCEVTCEGCVFDEGLLVPACTEVMEHATSDGGNITLEALSIDSGYWRATESSEDVLACYHAEACLGGVTATSGYCLEGYEGPYCSVCSNGYSEQLGFVCSKCPEKNTGGIVILVVLAVGTTIVLAAIYSYVTSGEDGMGTGCGWIERVTRYIPLQSVKIVIAAWQILTQFTSIANVTYPDVYEDFLGVLDMFNFDLGWALSVSCTIDMDFHDRLLVSTISPIAALLFLACTYFRAWSLYRRKPDTLGAVQHKHASMVLLLTFFVYSSVSSILFRSFACEELADRKIYLRSDYRIECDSSKHKGFQVYAVFMILVYTVGIPALYAGLLFRDRDLLKQDTSKRRDPPRVTSIADLWEPYNRWAFYYEVIECGRRVLLAGVVVFIYPNTAAQIAVTLMIAFAFVVVSEALNPYKSGWDRWINRMGHVVVFSSMFLGLLLKVNVSDEHVASQRVFEIVLVAVHALMVMAIVVETVVLFFQLRAELKKEKEQTTNADEEEEKAD</sequence>
<evidence type="ECO:0000256" key="2">
    <source>
        <dbReference type="ARBA" id="ARBA00004442"/>
    </source>
</evidence>
<evidence type="ECO:0000256" key="10">
    <source>
        <dbReference type="ARBA" id="ARBA00023237"/>
    </source>
</evidence>
<keyword evidence="11" id="KW-0812">Transmembrane</keyword>
<evidence type="ECO:0000256" key="7">
    <source>
        <dbReference type="ARBA" id="ARBA00023136"/>
    </source>
</evidence>
<dbReference type="SUPFAM" id="SSF51126">
    <property type="entry name" value="Pectin lyase-like"/>
    <property type="match status" value="2"/>
</dbReference>
<feature type="transmembrane region" description="Helical" evidence="11">
    <location>
        <begin position="1235"/>
        <end position="1257"/>
    </location>
</feature>
<organism evidence="14 15">
    <name type="scientific">Ectocarpus siliculosus</name>
    <name type="common">Brown alga</name>
    <name type="synonym">Conferva siliculosa</name>
    <dbReference type="NCBI Taxonomy" id="2880"/>
    <lineage>
        <taxon>Eukaryota</taxon>
        <taxon>Sar</taxon>
        <taxon>Stramenopiles</taxon>
        <taxon>Ochrophyta</taxon>
        <taxon>PX clade</taxon>
        <taxon>Phaeophyceae</taxon>
        <taxon>Ectocarpales</taxon>
        <taxon>Ectocarpaceae</taxon>
        <taxon>Ectocarpus</taxon>
    </lineage>
</organism>
<dbReference type="PANTHER" id="PTHR11319">
    <property type="entry name" value="G PROTEIN-COUPLED RECEPTOR-RELATED"/>
    <property type="match status" value="1"/>
</dbReference>
<evidence type="ECO:0000256" key="5">
    <source>
        <dbReference type="ARBA" id="ARBA00022729"/>
    </source>
</evidence>
<keyword evidence="15" id="KW-1185">Reference proteome</keyword>
<feature type="chain" id="PRO_5005672044" evidence="12">
    <location>
        <begin position="27"/>
        <end position="1625"/>
    </location>
</feature>
<feature type="transmembrane region" description="Helical" evidence="11">
    <location>
        <begin position="1579"/>
        <end position="1601"/>
    </location>
</feature>
<evidence type="ECO:0000256" key="4">
    <source>
        <dbReference type="ARBA" id="ARBA00022525"/>
    </source>
</evidence>
<feature type="transmembrane region" description="Helical" evidence="11">
    <location>
        <begin position="1340"/>
        <end position="1362"/>
    </location>
</feature>
<evidence type="ECO:0000313" key="15">
    <source>
        <dbReference type="Proteomes" id="UP000002630"/>
    </source>
</evidence>
<keyword evidence="11" id="KW-1133">Transmembrane helix</keyword>
<dbReference type="OMA" id="MFIANTA"/>
<dbReference type="Pfam" id="PF02415">
    <property type="entry name" value="Chlam_PMP"/>
    <property type="match status" value="1"/>
</dbReference>
<dbReference type="eggNOG" id="ENOG502S176">
    <property type="taxonomic scope" value="Eukaryota"/>
</dbReference>
<feature type="domain" description="LNR" evidence="13">
    <location>
        <begin position="220"/>
        <end position="256"/>
    </location>
</feature>
<feature type="transmembrane region" description="Helical" evidence="11">
    <location>
        <begin position="1550"/>
        <end position="1567"/>
    </location>
</feature>
<feature type="transmembrane region" description="Helical" evidence="11">
    <location>
        <begin position="1507"/>
        <end position="1529"/>
    </location>
</feature>
<evidence type="ECO:0000256" key="6">
    <source>
        <dbReference type="ARBA" id="ARBA00022737"/>
    </source>
</evidence>
<keyword evidence="10" id="KW-0998">Cell outer membrane</keyword>
<keyword evidence="9" id="KW-0325">Glycoprotein</keyword>
<comment type="subcellular location">
    <subcellularLocation>
        <location evidence="1">Cell envelope</location>
    </subcellularLocation>
    <subcellularLocation>
        <location evidence="2">Cell outer membrane</location>
    </subcellularLocation>
    <subcellularLocation>
        <location evidence="3">Secreted</location>
    </subcellularLocation>
</comment>
<evidence type="ECO:0000313" key="14">
    <source>
        <dbReference type="EMBL" id="CBJ48563.1"/>
    </source>
</evidence>
<feature type="domain" description="LNR" evidence="13">
    <location>
        <begin position="144"/>
        <end position="185"/>
    </location>
</feature>
<evidence type="ECO:0000256" key="11">
    <source>
        <dbReference type="SAM" id="Phobius"/>
    </source>
</evidence>
<dbReference type="SMART" id="SM00004">
    <property type="entry name" value="NL"/>
    <property type="match status" value="3"/>
</dbReference>
<dbReference type="InterPro" id="IPR000800">
    <property type="entry name" value="Notch_dom"/>
</dbReference>
<keyword evidence="8" id="KW-1015">Disulfide bond</keyword>
<protein>
    <submittedName>
        <fullName evidence="14">Polymorphic outer membrane protein</fullName>
    </submittedName>
</protein>
<evidence type="ECO:0000256" key="9">
    <source>
        <dbReference type="ARBA" id="ARBA00023180"/>
    </source>
</evidence>
<evidence type="ECO:0000256" key="1">
    <source>
        <dbReference type="ARBA" id="ARBA00004196"/>
    </source>
</evidence>
<feature type="signal peptide" evidence="12">
    <location>
        <begin position="1"/>
        <end position="26"/>
    </location>
</feature>
<evidence type="ECO:0000259" key="13">
    <source>
        <dbReference type="SMART" id="SM00004"/>
    </source>
</evidence>
<keyword evidence="5 12" id="KW-0732">Signal</keyword>
<dbReference type="EMBL" id="FN648431">
    <property type="protein sequence ID" value="CBJ48563.1"/>
    <property type="molecule type" value="Genomic_DNA"/>
</dbReference>
<dbReference type="STRING" id="2880.D7FTI5"/>
<evidence type="ECO:0000256" key="3">
    <source>
        <dbReference type="ARBA" id="ARBA00004613"/>
    </source>
</evidence>
<dbReference type="InParanoid" id="D7FTI5"/>
<dbReference type="EMBL" id="FN649736">
    <property type="protein sequence ID" value="CBJ48563.1"/>
    <property type="molecule type" value="Genomic_DNA"/>
</dbReference>
<dbReference type="InterPro" id="IPR011050">
    <property type="entry name" value="Pectin_lyase_fold/virulence"/>
</dbReference>
<dbReference type="Proteomes" id="UP000002630">
    <property type="component" value="Linkage Group LG11"/>
</dbReference>